<reference evidence="8 9" key="1">
    <citation type="submission" date="2015-12" db="EMBL/GenBank/DDBJ databases">
        <title>Complete genome of Roseateles depolymerans KCTC 42856.</title>
        <authorList>
            <person name="Kim K.M."/>
        </authorList>
    </citation>
    <scope>NUCLEOTIDE SEQUENCE [LARGE SCALE GENOMIC DNA]</scope>
    <source>
        <strain evidence="8 9">KCTC 42856</strain>
    </source>
</reference>
<keyword evidence="4 7" id="KW-0812">Transmembrane</keyword>
<dbReference type="PROSITE" id="PS50928">
    <property type="entry name" value="ABC_TM1"/>
    <property type="match status" value="1"/>
</dbReference>
<evidence type="ECO:0000256" key="7">
    <source>
        <dbReference type="RuleBase" id="RU363032"/>
    </source>
</evidence>
<sequence>MSRLRLTLGLGLTLLMLAVAALSLFWTPHPPDAIDMSQRLAGPSATHWLGCDQLGRDQLSRLMVGAQSVWLVGLVAVGLGLVGGTVLGLVAAACRGWVETVILRACDLGFAFPALLLAIVLAAALGPGLVIAMVAIGLHAVPSFARLVNGSAKSWWSRDFVQAARVAGLGPWRITQAHVLPQLTPLLIVQGTTQFALAVLAEAGLSYLGLGAQPPLASWGRLLAEAQTLMFEAPQLAIAPGVAITLAVLGLNLLGDGLRDWLDPKGEPR</sequence>
<dbReference type="AlphaFoldDB" id="A0A0U3L9P5"/>
<keyword evidence="3" id="KW-1003">Cell membrane</keyword>
<dbReference type="Pfam" id="PF00528">
    <property type="entry name" value="BPD_transp_1"/>
    <property type="match status" value="1"/>
</dbReference>
<evidence type="ECO:0000256" key="2">
    <source>
        <dbReference type="ARBA" id="ARBA00022448"/>
    </source>
</evidence>
<dbReference type="SUPFAM" id="SSF161098">
    <property type="entry name" value="MetI-like"/>
    <property type="match status" value="1"/>
</dbReference>
<dbReference type="InterPro" id="IPR050366">
    <property type="entry name" value="BP-dependent_transpt_permease"/>
</dbReference>
<proteinExistence type="inferred from homology"/>
<name>A0A0U3L9P5_9BURK</name>
<gene>
    <name evidence="8" type="ORF">RD2015_296</name>
</gene>
<feature type="transmembrane region" description="Helical" evidence="7">
    <location>
        <begin position="236"/>
        <end position="255"/>
    </location>
</feature>
<evidence type="ECO:0000256" key="5">
    <source>
        <dbReference type="ARBA" id="ARBA00022989"/>
    </source>
</evidence>
<evidence type="ECO:0000256" key="1">
    <source>
        <dbReference type="ARBA" id="ARBA00004651"/>
    </source>
</evidence>
<dbReference type="EMBL" id="CP013729">
    <property type="protein sequence ID" value="ALV04799.1"/>
    <property type="molecule type" value="Genomic_DNA"/>
</dbReference>
<dbReference type="InterPro" id="IPR000515">
    <property type="entry name" value="MetI-like"/>
</dbReference>
<evidence type="ECO:0000256" key="3">
    <source>
        <dbReference type="ARBA" id="ARBA00022475"/>
    </source>
</evidence>
<evidence type="ECO:0000313" key="9">
    <source>
        <dbReference type="Proteomes" id="UP000060699"/>
    </source>
</evidence>
<feature type="transmembrane region" description="Helical" evidence="7">
    <location>
        <begin position="101"/>
        <end position="123"/>
    </location>
</feature>
<dbReference type="Gene3D" id="1.10.3720.10">
    <property type="entry name" value="MetI-like"/>
    <property type="match status" value="1"/>
</dbReference>
<dbReference type="PANTHER" id="PTHR43386">
    <property type="entry name" value="OLIGOPEPTIDE TRANSPORT SYSTEM PERMEASE PROTEIN APPC"/>
    <property type="match status" value="1"/>
</dbReference>
<accession>A0A0U3L9P5</accession>
<keyword evidence="6 7" id="KW-0472">Membrane</keyword>
<keyword evidence="5 7" id="KW-1133">Transmembrane helix</keyword>
<evidence type="ECO:0000256" key="6">
    <source>
        <dbReference type="ARBA" id="ARBA00023136"/>
    </source>
</evidence>
<dbReference type="InterPro" id="IPR035906">
    <property type="entry name" value="MetI-like_sf"/>
</dbReference>
<feature type="transmembrane region" description="Helical" evidence="7">
    <location>
        <begin position="69"/>
        <end position="94"/>
    </location>
</feature>
<dbReference type="GO" id="GO:0005886">
    <property type="term" value="C:plasma membrane"/>
    <property type="evidence" value="ECO:0007669"/>
    <property type="project" value="UniProtKB-SubCell"/>
</dbReference>
<dbReference type="RefSeq" id="WP_058933378.1">
    <property type="nucleotide sequence ID" value="NZ_CP013729.1"/>
</dbReference>
<dbReference type="Proteomes" id="UP000060699">
    <property type="component" value="Chromosome"/>
</dbReference>
<dbReference type="KEGG" id="rdp:RD2015_296"/>
<protein>
    <submittedName>
        <fullName evidence="8">Peptide ABC transporter permease</fullName>
    </submittedName>
</protein>
<dbReference type="GO" id="GO:0055085">
    <property type="term" value="P:transmembrane transport"/>
    <property type="evidence" value="ECO:0007669"/>
    <property type="project" value="InterPro"/>
</dbReference>
<dbReference type="CDD" id="cd06261">
    <property type="entry name" value="TM_PBP2"/>
    <property type="match status" value="1"/>
</dbReference>
<keyword evidence="2 7" id="KW-0813">Transport</keyword>
<dbReference type="PANTHER" id="PTHR43386:SF25">
    <property type="entry name" value="PEPTIDE ABC TRANSPORTER PERMEASE PROTEIN"/>
    <property type="match status" value="1"/>
</dbReference>
<dbReference type="OrthoDB" id="9783218at2"/>
<dbReference type="STRING" id="76731.RD2015_296"/>
<evidence type="ECO:0000313" key="8">
    <source>
        <dbReference type="EMBL" id="ALV04799.1"/>
    </source>
</evidence>
<keyword evidence="9" id="KW-1185">Reference proteome</keyword>
<organism evidence="8 9">
    <name type="scientific">Roseateles depolymerans</name>
    <dbReference type="NCBI Taxonomy" id="76731"/>
    <lineage>
        <taxon>Bacteria</taxon>
        <taxon>Pseudomonadati</taxon>
        <taxon>Pseudomonadota</taxon>
        <taxon>Betaproteobacteria</taxon>
        <taxon>Burkholderiales</taxon>
        <taxon>Sphaerotilaceae</taxon>
        <taxon>Roseateles</taxon>
    </lineage>
</organism>
<comment type="similarity">
    <text evidence="7">Belongs to the binding-protein-dependent transport system permease family.</text>
</comment>
<comment type="subcellular location">
    <subcellularLocation>
        <location evidence="1 7">Cell membrane</location>
        <topology evidence="1 7">Multi-pass membrane protein</topology>
    </subcellularLocation>
</comment>
<evidence type="ECO:0000256" key="4">
    <source>
        <dbReference type="ARBA" id="ARBA00022692"/>
    </source>
</evidence>